<evidence type="ECO:0008006" key="3">
    <source>
        <dbReference type="Google" id="ProtNLM"/>
    </source>
</evidence>
<feature type="compositionally biased region" description="Basic residues" evidence="1">
    <location>
        <begin position="233"/>
        <end position="243"/>
    </location>
</feature>
<dbReference type="GO" id="GO:0006274">
    <property type="term" value="P:DNA replication termination"/>
    <property type="evidence" value="ECO:0007669"/>
    <property type="project" value="TreeGrafter"/>
</dbReference>
<name>A0A7S0PMF1_9CHLO</name>
<sequence length="266" mass="28360">MGLDGGTTATRADILRGASWALNTAEASRSTRGGCIGSNFVHKGETVERAVARTSAWSSCALTGAELSAARGVCACRLGRLYDKQTIVEFILGKLGKFTTKESTFMVANVLGDEEKSKATRHLRSAKDFFDVHPTQSKDGDGFECPIRGVKATSGVDFVAMRPCGCVLSAAAVKAVAGGRDAATAKTCPACDAPSSSEHPLPINSEDPDVLRALRAACEQIHEVEALAEQEARKKRHKKHRRDRATDEPQPKRLSTTAAQSSSSRE</sequence>
<dbReference type="AlphaFoldDB" id="A0A7S0PMF1"/>
<reference evidence="2" key="1">
    <citation type="submission" date="2021-01" db="EMBL/GenBank/DDBJ databases">
        <authorList>
            <person name="Corre E."/>
            <person name="Pelletier E."/>
            <person name="Niang G."/>
            <person name="Scheremetjew M."/>
            <person name="Finn R."/>
            <person name="Kale V."/>
            <person name="Holt S."/>
            <person name="Cochrane G."/>
            <person name="Meng A."/>
            <person name="Brown T."/>
            <person name="Cohen L."/>
        </authorList>
    </citation>
    <scope>NUCLEOTIDE SEQUENCE</scope>
    <source>
        <strain evidence="2">Clade-D-RCC2572</strain>
    </source>
</reference>
<accession>A0A7S0PMF1</accession>
<feature type="region of interest" description="Disordered" evidence="1">
    <location>
        <begin position="186"/>
        <end position="206"/>
    </location>
</feature>
<proteinExistence type="predicted"/>
<protein>
    <recommendedName>
        <fullName evidence="3">Replication termination factor 2</fullName>
    </recommendedName>
</protein>
<evidence type="ECO:0000256" key="1">
    <source>
        <dbReference type="SAM" id="MobiDB-lite"/>
    </source>
</evidence>
<feature type="region of interest" description="Disordered" evidence="1">
    <location>
        <begin position="227"/>
        <end position="266"/>
    </location>
</feature>
<feature type="compositionally biased region" description="Polar residues" evidence="1">
    <location>
        <begin position="253"/>
        <end position="266"/>
    </location>
</feature>
<dbReference type="Pfam" id="PF04641">
    <property type="entry name" value="Rtf2"/>
    <property type="match status" value="1"/>
</dbReference>
<organism evidence="2">
    <name type="scientific">Ostreococcus mediterraneus</name>
    <dbReference type="NCBI Taxonomy" id="1486918"/>
    <lineage>
        <taxon>Eukaryota</taxon>
        <taxon>Viridiplantae</taxon>
        <taxon>Chlorophyta</taxon>
        <taxon>Mamiellophyceae</taxon>
        <taxon>Mamiellales</taxon>
        <taxon>Bathycoccaceae</taxon>
        <taxon>Ostreococcus</taxon>
    </lineage>
</organism>
<dbReference type="InterPro" id="IPR006735">
    <property type="entry name" value="Rtf2"/>
</dbReference>
<dbReference type="GO" id="GO:0005634">
    <property type="term" value="C:nucleus"/>
    <property type="evidence" value="ECO:0007669"/>
    <property type="project" value="TreeGrafter"/>
</dbReference>
<gene>
    <name evidence="2" type="ORF">OMED0929_LOCUS4982</name>
</gene>
<evidence type="ECO:0000313" key="2">
    <source>
        <dbReference type="EMBL" id="CAD8584568.1"/>
    </source>
</evidence>
<dbReference type="PANTHER" id="PTHR12775">
    <property type="entry name" value="PROTEIN C20ORF43 HOMOLOG"/>
    <property type="match status" value="1"/>
</dbReference>
<dbReference type="EMBL" id="HBEW01005904">
    <property type="protein sequence ID" value="CAD8584568.1"/>
    <property type="molecule type" value="Transcribed_RNA"/>
</dbReference>
<dbReference type="PANTHER" id="PTHR12775:SF0">
    <property type="entry name" value="REPLICATION TERMINATION FACTOR 2"/>
    <property type="match status" value="1"/>
</dbReference>